<dbReference type="Proteomes" id="UP000248857">
    <property type="component" value="Unassembled WGS sequence"/>
</dbReference>
<keyword evidence="2" id="KW-1133">Transmembrane helix</keyword>
<evidence type="ECO:0000256" key="1">
    <source>
        <dbReference type="SAM" id="MobiDB-lite"/>
    </source>
</evidence>
<feature type="region of interest" description="Disordered" evidence="1">
    <location>
        <begin position="1"/>
        <end position="67"/>
    </location>
</feature>
<comment type="caution">
    <text evidence="3">The sequence shown here is derived from an EMBL/GenBank/DDBJ whole genome shotgun (WGS) entry which is preliminary data.</text>
</comment>
<evidence type="ECO:0000256" key="2">
    <source>
        <dbReference type="SAM" id="Phobius"/>
    </source>
</evidence>
<reference evidence="3 4" key="1">
    <citation type="journal article" date="2018" name="Sci. Rep.">
        <title>A novel species of the marine cyanobacterium Acaryochloris with a unique pigment content and lifestyle.</title>
        <authorList>
            <person name="Partensky F."/>
            <person name="Six C."/>
            <person name="Ratin M."/>
            <person name="Garczarek L."/>
            <person name="Vaulot D."/>
            <person name="Probert I."/>
            <person name="Calteau A."/>
            <person name="Gourvil P."/>
            <person name="Marie D."/>
            <person name="Grebert T."/>
            <person name="Bouchier C."/>
            <person name="Le Panse S."/>
            <person name="Gachenot M."/>
            <person name="Rodriguez F."/>
            <person name="Garrido J.L."/>
        </authorList>
    </citation>
    <scope>NUCLEOTIDE SEQUENCE [LARGE SCALE GENOMIC DNA]</scope>
    <source>
        <strain evidence="3 4">RCC1774</strain>
    </source>
</reference>
<dbReference type="EMBL" id="PQWO01000023">
    <property type="protein sequence ID" value="PZD71016.1"/>
    <property type="molecule type" value="Genomic_DNA"/>
</dbReference>
<feature type="transmembrane region" description="Helical" evidence="2">
    <location>
        <begin position="91"/>
        <end position="110"/>
    </location>
</feature>
<proteinExistence type="predicted"/>
<keyword evidence="2" id="KW-0472">Membrane</keyword>
<keyword evidence="4" id="KW-1185">Reference proteome</keyword>
<feature type="compositionally biased region" description="Basic and acidic residues" evidence="1">
    <location>
        <begin position="21"/>
        <end position="32"/>
    </location>
</feature>
<evidence type="ECO:0000313" key="4">
    <source>
        <dbReference type="Proteomes" id="UP000248857"/>
    </source>
</evidence>
<accession>A0A2W1JAJ1</accession>
<sequence length="112" mass="11699">MTLHVTNAEPNTGLFSLAHSGESHDRSSESQKTEASISHGSETVPESQPTAPAKITKPSLTPVEPSTASVVSNQTTLASSVMGFPFGLGELSLGLILIGPVCLSAIRRWLQS</sequence>
<name>A0A2W1JAJ1_9CYAN</name>
<keyword evidence="2" id="KW-0812">Transmembrane</keyword>
<gene>
    <name evidence="3" type="ORF">C1752_08458</name>
</gene>
<feature type="compositionally biased region" description="Polar residues" evidence="1">
    <location>
        <begin position="33"/>
        <end position="50"/>
    </location>
</feature>
<protein>
    <submittedName>
        <fullName evidence="3">Uncharacterized protein</fullName>
    </submittedName>
</protein>
<feature type="compositionally biased region" description="Polar residues" evidence="1">
    <location>
        <begin position="1"/>
        <end position="14"/>
    </location>
</feature>
<dbReference type="AlphaFoldDB" id="A0A2W1JAJ1"/>
<dbReference type="RefSeq" id="WP_110988458.1">
    <property type="nucleotide sequence ID" value="NZ_CAWNWM010000023.1"/>
</dbReference>
<organism evidence="3 4">
    <name type="scientific">Acaryochloris thomasi RCC1774</name>
    <dbReference type="NCBI Taxonomy" id="1764569"/>
    <lineage>
        <taxon>Bacteria</taxon>
        <taxon>Bacillati</taxon>
        <taxon>Cyanobacteriota</taxon>
        <taxon>Cyanophyceae</taxon>
        <taxon>Acaryochloridales</taxon>
        <taxon>Acaryochloridaceae</taxon>
        <taxon>Acaryochloris</taxon>
        <taxon>Acaryochloris thomasi</taxon>
    </lineage>
</organism>
<evidence type="ECO:0000313" key="3">
    <source>
        <dbReference type="EMBL" id="PZD71016.1"/>
    </source>
</evidence>